<evidence type="ECO:0000256" key="8">
    <source>
        <dbReference type="ARBA" id="ARBA00025046"/>
    </source>
</evidence>
<accession>A0ABW2P8I1</accession>
<dbReference type="InterPro" id="IPR005493">
    <property type="entry name" value="RraA/RraA-like"/>
</dbReference>
<dbReference type="EMBL" id="JBHTCG010000014">
    <property type="protein sequence ID" value="MFC7384771.1"/>
    <property type="molecule type" value="Genomic_DNA"/>
</dbReference>
<comment type="caution">
    <text evidence="13">The sequence shown here is derived from an EMBL/GenBank/DDBJ whole genome shotgun (WGS) entry which is preliminary data.</text>
</comment>
<evidence type="ECO:0000256" key="10">
    <source>
        <dbReference type="ARBA" id="ARBA00030169"/>
    </source>
</evidence>
<keyword evidence="14" id="KW-1185">Reference proteome</keyword>
<dbReference type="PANTHER" id="PTHR33254:SF4">
    <property type="entry name" value="4-HYDROXY-4-METHYL-2-OXOGLUTARATE ALDOLASE 3-RELATED"/>
    <property type="match status" value="1"/>
</dbReference>
<protein>
    <recommendedName>
        <fullName evidence="7">Putative 4-hydroxy-4-methyl-2-oxoglutarate aldolase</fullName>
        <ecNumber evidence="6">4.1.1.112</ecNumber>
        <ecNumber evidence="5">4.1.3.17</ecNumber>
    </recommendedName>
    <alternativeName>
        <fullName evidence="11">Oxaloacetate decarboxylase</fullName>
    </alternativeName>
    <alternativeName>
        <fullName evidence="9">Regulator of ribonuclease activity homolog</fullName>
    </alternativeName>
    <alternativeName>
        <fullName evidence="10">RraA-like protein</fullName>
    </alternativeName>
</protein>
<evidence type="ECO:0000256" key="11">
    <source>
        <dbReference type="ARBA" id="ARBA00032305"/>
    </source>
</evidence>
<dbReference type="EC" id="4.1.3.17" evidence="5"/>
<gene>
    <name evidence="13" type="ORF">ACFQSB_21340</name>
</gene>
<evidence type="ECO:0000256" key="5">
    <source>
        <dbReference type="ARBA" id="ARBA00012213"/>
    </source>
</evidence>
<dbReference type="Gene3D" id="3.50.30.40">
    <property type="entry name" value="Ribonuclease E inhibitor RraA/RraA-like"/>
    <property type="match status" value="1"/>
</dbReference>
<evidence type="ECO:0000256" key="1">
    <source>
        <dbReference type="ARBA" id="ARBA00001342"/>
    </source>
</evidence>
<comment type="function">
    <text evidence="8">Catalyzes the aldol cleavage of 4-hydroxy-4-methyl-2-oxoglutarate (HMG) into 2 molecules of pyruvate. Also contains a secondary oxaloacetate (OAA) decarboxylase activity due to the common pyruvate enolate transition state formed following C-C bond cleavage in the retro-aldol and decarboxylation reactions.</text>
</comment>
<comment type="subunit">
    <text evidence="4">Homotrimer.</text>
</comment>
<dbReference type="RefSeq" id="WP_380828614.1">
    <property type="nucleotide sequence ID" value="NZ_JBHTCG010000014.1"/>
</dbReference>
<dbReference type="SUPFAM" id="SSF89562">
    <property type="entry name" value="RraA-like"/>
    <property type="match status" value="1"/>
</dbReference>
<evidence type="ECO:0000256" key="12">
    <source>
        <dbReference type="ARBA" id="ARBA00047973"/>
    </source>
</evidence>
<name>A0ABW2P8I1_9ACTN</name>
<organism evidence="13 14">
    <name type="scientific">Sphaerisporangium rhizosphaerae</name>
    <dbReference type="NCBI Taxonomy" id="2269375"/>
    <lineage>
        <taxon>Bacteria</taxon>
        <taxon>Bacillati</taxon>
        <taxon>Actinomycetota</taxon>
        <taxon>Actinomycetes</taxon>
        <taxon>Streptosporangiales</taxon>
        <taxon>Streptosporangiaceae</taxon>
        <taxon>Sphaerisporangium</taxon>
    </lineage>
</organism>
<comment type="similarity">
    <text evidence="3">Belongs to the class II aldolase/RraA-like family.</text>
</comment>
<comment type="catalytic activity">
    <reaction evidence="1">
        <text>4-hydroxy-4-methyl-2-oxoglutarate = 2 pyruvate</text>
        <dbReference type="Rhea" id="RHEA:22748"/>
        <dbReference type="ChEBI" id="CHEBI:15361"/>
        <dbReference type="ChEBI" id="CHEBI:58276"/>
        <dbReference type="EC" id="4.1.3.17"/>
    </reaction>
</comment>
<comment type="catalytic activity">
    <reaction evidence="12">
        <text>oxaloacetate + H(+) = pyruvate + CO2</text>
        <dbReference type="Rhea" id="RHEA:15641"/>
        <dbReference type="ChEBI" id="CHEBI:15361"/>
        <dbReference type="ChEBI" id="CHEBI:15378"/>
        <dbReference type="ChEBI" id="CHEBI:16452"/>
        <dbReference type="ChEBI" id="CHEBI:16526"/>
        <dbReference type="EC" id="4.1.1.112"/>
    </reaction>
</comment>
<evidence type="ECO:0000256" key="2">
    <source>
        <dbReference type="ARBA" id="ARBA00001968"/>
    </source>
</evidence>
<dbReference type="CDD" id="cd16841">
    <property type="entry name" value="RraA_family"/>
    <property type="match status" value="1"/>
</dbReference>
<evidence type="ECO:0000313" key="13">
    <source>
        <dbReference type="EMBL" id="MFC7384771.1"/>
    </source>
</evidence>
<evidence type="ECO:0000256" key="9">
    <source>
        <dbReference type="ARBA" id="ARBA00029596"/>
    </source>
</evidence>
<evidence type="ECO:0000256" key="4">
    <source>
        <dbReference type="ARBA" id="ARBA00011233"/>
    </source>
</evidence>
<dbReference type="EC" id="4.1.1.112" evidence="6"/>
<dbReference type="Proteomes" id="UP001596496">
    <property type="component" value="Unassembled WGS sequence"/>
</dbReference>
<dbReference type="InterPro" id="IPR036704">
    <property type="entry name" value="RraA/RraA-like_sf"/>
</dbReference>
<dbReference type="Pfam" id="PF03737">
    <property type="entry name" value="RraA-like"/>
    <property type="match status" value="1"/>
</dbReference>
<comment type="cofactor">
    <cofactor evidence="2">
        <name>a divalent metal cation</name>
        <dbReference type="ChEBI" id="CHEBI:60240"/>
    </cofactor>
</comment>
<sequence length="235" mass="24942">MDHHKLAERFSALTTAHIADACLRAGVPVRCAPAAVGPVTPGDRLCGRVLPARHAGSVDVFLEAFQRAEPGEVLVVDNGGRLDEACVGDLVVLEAAAAGVSGVVIWGLHRDTADIRAIGLPVFSLGAISTGPLRLDPLPQDALRAATVGELTVTAAELALGDDDGVLFVPADRAEDLLTLAEGIRDTERRQAERIRAGVSLREQVRFADYLARRRQTPALTFREHLRAIGGAIEE</sequence>
<evidence type="ECO:0000256" key="7">
    <source>
        <dbReference type="ARBA" id="ARBA00016549"/>
    </source>
</evidence>
<evidence type="ECO:0000313" key="14">
    <source>
        <dbReference type="Proteomes" id="UP001596496"/>
    </source>
</evidence>
<dbReference type="PANTHER" id="PTHR33254">
    <property type="entry name" value="4-HYDROXY-4-METHYL-2-OXOGLUTARATE ALDOLASE 3-RELATED"/>
    <property type="match status" value="1"/>
</dbReference>
<evidence type="ECO:0000256" key="3">
    <source>
        <dbReference type="ARBA" id="ARBA00008621"/>
    </source>
</evidence>
<proteinExistence type="inferred from homology"/>
<evidence type="ECO:0000256" key="6">
    <source>
        <dbReference type="ARBA" id="ARBA00012947"/>
    </source>
</evidence>
<reference evidence="14" key="1">
    <citation type="journal article" date="2019" name="Int. J. Syst. Evol. Microbiol.">
        <title>The Global Catalogue of Microorganisms (GCM) 10K type strain sequencing project: providing services to taxonomists for standard genome sequencing and annotation.</title>
        <authorList>
            <consortium name="The Broad Institute Genomics Platform"/>
            <consortium name="The Broad Institute Genome Sequencing Center for Infectious Disease"/>
            <person name="Wu L."/>
            <person name="Ma J."/>
        </authorList>
    </citation>
    <scope>NUCLEOTIDE SEQUENCE [LARGE SCALE GENOMIC DNA]</scope>
    <source>
        <strain evidence="14">CECT 7649</strain>
    </source>
</reference>